<feature type="region of interest" description="Disordered" evidence="1">
    <location>
        <begin position="194"/>
        <end position="213"/>
    </location>
</feature>
<keyword evidence="2" id="KW-1133">Transmembrane helix</keyword>
<protein>
    <submittedName>
        <fullName evidence="3">Uncharacterized protein</fullName>
    </submittedName>
</protein>
<feature type="transmembrane region" description="Helical" evidence="2">
    <location>
        <begin position="370"/>
        <end position="393"/>
    </location>
</feature>
<feature type="transmembrane region" description="Helical" evidence="2">
    <location>
        <begin position="290"/>
        <end position="312"/>
    </location>
</feature>
<sequence>MAQGWFCFRFWFCYRFILACLAHINLGNAIFLNCAYFALWKAYDIFWFWSHLLLCTCVPALRPENYLVVWCNLIYNKCVKYPRRTYKQIYNMLYNFKGTKAEQKLQRLKTIEYKERQRALESGSVSSSSDESTADGVVNENIEPSKFNIFVDDADDTNGDNDVEEVDDEKPESLTVRYPNLSDDSNTVEIAAIPTVPEKNSGNELKPSPSNADNKSLSFVDKISLPKIPLKFRFKRSISAELRDEKQAEKREKKAKKELQKKLRKKRKAELAELAKIEKKRKTTANAIELLLQCLRMITSFAILIGNIRKTFIPAQFQYLQPGRHAYDNNDVMLFFRITVFLDVTMFWINTLRTMCMQWHLCYRLGICKFWLWASILGFLGGCLMVMPMHYVYEQLDVSWCHFKPNTTLHQYQPKW</sequence>
<reference evidence="3 4" key="2">
    <citation type="journal article" date="2019" name="G3 (Bethesda)">
        <title>Hybrid Assembly of the Genome of the Entomopathogenic Nematode Steinernema carpocapsae Identifies the X-Chromosome.</title>
        <authorList>
            <person name="Serra L."/>
            <person name="Macchietto M."/>
            <person name="Macias-Munoz A."/>
            <person name="McGill C.J."/>
            <person name="Rodriguez I.M."/>
            <person name="Rodriguez B."/>
            <person name="Murad R."/>
            <person name="Mortazavi A."/>
        </authorList>
    </citation>
    <scope>NUCLEOTIDE SEQUENCE [LARGE SCALE GENOMIC DNA]</scope>
    <source>
        <strain evidence="3 4">ALL</strain>
    </source>
</reference>
<gene>
    <name evidence="3" type="ORF">L596_016119</name>
</gene>
<feature type="transmembrane region" description="Helical" evidence="2">
    <location>
        <begin position="332"/>
        <end position="349"/>
    </location>
</feature>
<feature type="compositionally biased region" description="Polar residues" evidence="1">
    <location>
        <begin position="198"/>
        <end position="213"/>
    </location>
</feature>
<evidence type="ECO:0000313" key="3">
    <source>
        <dbReference type="EMBL" id="TKR82384.1"/>
    </source>
</evidence>
<evidence type="ECO:0000313" key="4">
    <source>
        <dbReference type="Proteomes" id="UP000298663"/>
    </source>
</evidence>
<evidence type="ECO:0000256" key="2">
    <source>
        <dbReference type="SAM" id="Phobius"/>
    </source>
</evidence>
<dbReference type="Proteomes" id="UP000298663">
    <property type="component" value="Unassembled WGS sequence"/>
</dbReference>
<keyword evidence="2" id="KW-0472">Membrane</keyword>
<evidence type="ECO:0000256" key="1">
    <source>
        <dbReference type="SAM" id="MobiDB-lite"/>
    </source>
</evidence>
<organism evidence="3 4">
    <name type="scientific">Steinernema carpocapsae</name>
    <name type="common">Entomopathogenic nematode</name>
    <dbReference type="NCBI Taxonomy" id="34508"/>
    <lineage>
        <taxon>Eukaryota</taxon>
        <taxon>Metazoa</taxon>
        <taxon>Ecdysozoa</taxon>
        <taxon>Nematoda</taxon>
        <taxon>Chromadorea</taxon>
        <taxon>Rhabditida</taxon>
        <taxon>Tylenchina</taxon>
        <taxon>Panagrolaimomorpha</taxon>
        <taxon>Strongyloidoidea</taxon>
        <taxon>Steinernematidae</taxon>
        <taxon>Steinernema</taxon>
    </lineage>
</organism>
<feature type="compositionally biased region" description="Basic and acidic residues" evidence="1">
    <location>
        <begin position="243"/>
        <end position="261"/>
    </location>
</feature>
<dbReference type="AlphaFoldDB" id="A0A4U5NHN2"/>
<reference evidence="3 4" key="1">
    <citation type="journal article" date="2015" name="Genome Biol.">
        <title>Comparative genomics of Steinernema reveals deeply conserved gene regulatory networks.</title>
        <authorList>
            <person name="Dillman A.R."/>
            <person name="Macchietto M."/>
            <person name="Porter C.F."/>
            <person name="Rogers A."/>
            <person name="Williams B."/>
            <person name="Antoshechkin I."/>
            <person name="Lee M.M."/>
            <person name="Goodwin Z."/>
            <person name="Lu X."/>
            <person name="Lewis E.E."/>
            <person name="Goodrich-Blair H."/>
            <person name="Stock S.P."/>
            <person name="Adams B.J."/>
            <person name="Sternberg P.W."/>
            <person name="Mortazavi A."/>
        </authorList>
    </citation>
    <scope>NUCLEOTIDE SEQUENCE [LARGE SCALE GENOMIC DNA]</scope>
    <source>
        <strain evidence="3 4">ALL</strain>
    </source>
</reference>
<feature type="region of interest" description="Disordered" evidence="1">
    <location>
        <begin position="149"/>
        <end position="181"/>
    </location>
</feature>
<feature type="compositionally biased region" description="Acidic residues" evidence="1">
    <location>
        <begin position="152"/>
        <end position="170"/>
    </location>
</feature>
<feature type="region of interest" description="Disordered" evidence="1">
    <location>
        <begin position="243"/>
        <end position="263"/>
    </location>
</feature>
<dbReference type="EMBL" id="AZBU02000004">
    <property type="protein sequence ID" value="TKR82384.1"/>
    <property type="molecule type" value="Genomic_DNA"/>
</dbReference>
<keyword evidence="4" id="KW-1185">Reference proteome</keyword>
<feature type="transmembrane region" description="Helical" evidence="2">
    <location>
        <begin position="12"/>
        <end position="39"/>
    </location>
</feature>
<accession>A0A4U5NHN2</accession>
<keyword evidence="2" id="KW-0812">Transmembrane</keyword>
<dbReference type="OrthoDB" id="5803839at2759"/>
<name>A0A4U5NHN2_STECR</name>
<comment type="caution">
    <text evidence="3">The sequence shown here is derived from an EMBL/GenBank/DDBJ whole genome shotgun (WGS) entry which is preliminary data.</text>
</comment>
<proteinExistence type="predicted"/>